<dbReference type="EMBL" id="CP015756">
    <property type="protein sequence ID" value="APC40870.1"/>
    <property type="molecule type" value="Genomic_DNA"/>
</dbReference>
<feature type="coiled-coil region" evidence="1">
    <location>
        <begin position="156"/>
        <end position="188"/>
    </location>
</feature>
<dbReference type="OrthoDB" id="1814775at2"/>
<name>A0A1J0GIX2_9CLOT</name>
<sequence>MKREYLELKTCRTEKAEFIKEKEYIVLDTTTEYTYEYDFNTLPCYRVINEKGGVEIVVPDQIFYPTHRLMQSIKDVVYIGVLDIDDLVEGEVYSVFKMNEEKEEPIYTIFNDSNKLMTYYASLFVTEDKYLKMTKEELYDFKKVKKEELLQIDDKRKKEAQKLLDQQLEVENAKKRDIQNSLDEKERLRNIKNSNNLEIEKFKELIKILRPNKVENTTNTLMFEINKIKNKFNKLSVFFISGFGITVISSIFGNGLLSLVISIIYLITGVSSYLYLKNNSFESLIKTIPTSKKLDKESLNLMVSFSDDILLKLKKIELNLLILETGATISSGTVSLIRESVSFCLESYKTKDINLLKDIYAFLDKTLEYIYSLIDGDNSAEEYIEKQIYENVSSIIKRNTDIFELMISDNKEIKEIMKKSN</sequence>
<reference evidence="4" key="1">
    <citation type="journal article" date="2016" name="Front. Microbiol.">
        <title>Complete Genome Sequence of Clostridium estertheticum DSM 8809, a Microbe Identified in Spoiled Vacuum Packed Beef.</title>
        <authorList>
            <person name="Yu Z."/>
            <person name="Gunn L."/>
            <person name="Brennan E."/>
            <person name="Reid R."/>
            <person name="Wall P.G."/>
            <person name="Gaora O.P."/>
            <person name="Hurley D."/>
            <person name="Bolton D."/>
            <person name="Fanning S."/>
        </authorList>
    </citation>
    <scope>NUCLEOTIDE SEQUENCE [LARGE SCALE GENOMIC DNA]</scope>
    <source>
        <strain evidence="4">DSM 8809</strain>
    </source>
</reference>
<evidence type="ECO:0000313" key="4">
    <source>
        <dbReference type="Proteomes" id="UP000182569"/>
    </source>
</evidence>
<evidence type="ECO:0000256" key="2">
    <source>
        <dbReference type="SAM" id="Phobius"/>
    </source>
</evidence>
<accession>A0A1J0GIX2</accession>
<keyword evidence="4" id="KW-1185">Reference proteome</keyword>
<evidence type="ECO:0000256" key="1">
    <source>
        <dbReference type="SAM" id="Coils"/>
    </source>
</evidence>
<protein>
    <submittedName>
        <fullName evidence="3">Uncharacterized protein</fullName>
    </submittedName>
</protein>
<keyword evidence="2" id="KW-0472">Membrane</keyword>
<dbReference type="STRING" id="1552.A7L45_12720"/>
<gene>
    <name evidence="3" type="ORF">A7L45_12720</name>
</gene>
<organism evidence="3 4">
    <name type="scientific">Clostridium estertheticum subsp. estertheticum</name>
    <dbReference type="NCBI Taxonomy" id="1552"/>
    <lineage>
        <taxon>Bacteria</taxon>
        <taxon>Bacillati</taxon>
        <taxon>Bacillota</taxon>
        <taxon>Clostridia</taxon>
        <taxon>Eubacteriales</taxon>
        <taxon>Clostridiaceae</taxon>
        <taxon>Clostridium</taxon>
    </lineage>
</organism>
<evidence type="ECO:0000313" key="3">
    <source>
        <dbReference type="EMBL" id="APC40870.1"/>
    </source>
</evidence>
<dbReference type="KEGG" id="ceu:A7L45_12720"/>
<keyword evidence="1" id="KW-0175">Coiled coil</keyword>
<dbReference type="Proteomes" id="UP000182569">
    <property type="component" value="Chromosome"/>
</dbReference>
<dbReference type="RefSeq" id="WP_071613162.1">
    <property type="nucleotide sequence ID" value="NZ_CP015756.1"/>
</dbReference>
<keyword evidence="2" id="KW-1133">Transmembrane helix</keyword>
<dbReference type="AlphaFoldDB" id="A0A1J0GIX2"/>
<proteinExistence type="predicted"/>
<feature type="transmembrane region" description="Helical" evidence="2">
    <location>
        <begin position="235"/>
        <end position="253"/>
    </location>
</feature>
<keyword evidence="2" id="KW-0812">Transmembrane</keyword>
<feature type="transmembrane region" description="Helical" evidence="2">
    <location>
        <begin position="259"/>
        <end position="276"/>
    </location>
</feature>